<evidence type="ECO:0000313" key="3">
    <source>
        <dbReference type="EMBL" id="MFD0978163.1"/>
    </source>
</evidence>
<dbReference type="PANTHER" id="PTHR12049:SF7">
    <property type="entry name" value="PROTEIN ARGININE METHYLTRANSFERASE NDUFAF7, MITOCHONDRIAL"/>
    <property type="match status" value="1"/>
</dbReference>
<dbReference type="Pfam" id="PF02636">
    <property type="entry name" value="Methyltransf_28"/>
    <property type="match status" value="1"/>
</dbReference>
<organism evidence="3 4">
    <name type="scientific">Tropicimonas aquimaris</name>
    <dbReference type="NCBI Taxonomy" id="914152"/>
    <lineage>
        <taxon>Bacteria</taxon>
        <taxon>Pseudomonadati</taxon>
        <taxon>Pseudomonadota</taxon>
        <taxon>Alphaproteobacteria</taxon>
        <taxon>Rhodobacterales</taxon>
        <taxon>Roseobacteraceae</taxon>
        <taxon>Tropicimonas</taxon>
    </lineage>
</organism>
<dbReference type="InterPro" id="IPR003788">
    <property type="entry name" value="NDUFAF7"/>
</dbReference>
<comment type="caution">
    <text evidence="3">The sequence shown here is derived from an EMBL/GenBank/DDBJ whole genome shotgun (WGS) entry which is preliminary data.</text>
</comment>
<dbReference type="PANTHER" id="PTHR12049">
    <property type="entry name" value="PROTEIN ARGININE METHYLTRANSFERASE NDUFAF7, MITOCHONDRIAL"/>
    <property type="match status" value="1"/>
</dbReference>
<proteinExistence type="predicted"/>
<dbReference type="InterPro" id="IPR029063">
    <property type="entry name" value="SAM-dependent_MTases_sf"/>
</dbReference>
<evidence type="ECO:0000313" key="4">
    <source>
        <dbReference type="Proteomes" id="UP001597108"/>
    </source>
</evidence>
<dbReference type="GO" id="GO:0032259">
    <property type="term" value="P:methylation"/>
    <property type="evidence" value="ECO:0007669"/>
    <property type="project" value="UniProtKB-KW"/>
</dbReference>
<dbReference type="Gene3D" id="3.40.50.12710">
    <property type="match status" value="1"/>
</dbReference>
<keyword evidence="1 3" id="KW-0489">Methyltransferase</keyword>
<keyword evidence="2" id="KW-0808">Transferase</keyword>
<keyword evidence="4" id="KW-1185">Reference proteome</keyword>
<evidence type="ECO:0000256" key="2">
    <source>
        <dbReference type="ARBA" id="ARBA00022679"/>
    </source>
</evidence>
<dbReference type="Proteomes" id="UP001597108">
    <property type="component" value="Unassembled WGS sequence"/>
</dbReference>
<dbReference type="EMBL" id="JBHTJT010000002">
    <property type="protein sequence ID" value="MFD0978163.1"/>
    <property type="molecule type" value="Genomic_DNA"/>
</dbReference>
<dbReference type="InterPro" id="IPR038375">
    <property type="entry name" value="NDUFAF7_sf"/>
</dbReference>
<protein>
    <submittedName>
        <fullName evidence="3">Class I SAM-dependent methyltransferase</fullName>
    </submittedName>
</protein>
<dbReference type="GO" id="GO:0008168">
    <property type="term" value="F:methyltransferase activity"/>
    <property type="evidence" value="ECO:0007669"/>
    <property type="project" value="UniProtKB-KW"/>
</dbReference>
<name>A0ABW3IK89_9RHOB</name>
<sequence>MTELERILIRRIAETGPISLADFMAECLLHPTAGYYTNARVFGAAGDFITAPEISQMFGELLGLALAGAWLEQGRPEGALLAEIGPGRGTLMADALRATRSVPGFAERTRVHLIEASPRLQREQRHALAEHQVRWHCDIDSLPKGPLLLIANEFLDALPIRQFQRSGHGWRERMLGLVDGALAFGLSDPLPGDALAHRLADTDEGDVVEICPALSGIVGAIAERIVAHGGAAIFIDYGDWRSRGDTFQALKDHRPVDPLEAPGTADLTAHVDFEAVARAATAAGAAVTPMVPQGVFLERLGITARAQALARHIGDPAQMASHVAAHRRLTHPQEMGSLFKTIAIHSPDTAPPPGFAP</sequence>
<evidence type="ECO:0000256" key="1">
    <source>
        <dbReference type="ARBA" id="ARBA00022603"/>
    </source>
</evidence>
<reference evidence="4" key="1">
    <citation type="journal article" date="2019" name="Int. J. Syst. Evol. Microbiol.">
        <title>The Global Catalogue of Microorganisms (GCM) 10K type strain sequencing project: providing services to taxonomists for standard genome sequencing and annotation.</title>
        <authorList>
            <consortium name="The Broad Institute Genomics Platform"/>
            <consortium name="The Broad Institute Genome Sequencing Center for Infectious Disease"/>
            <person name="Wu L."/>
            <person name="Ma J."/>
        </authorList>
    </citation>
    <scope>NUCLEOTIDE SEQUENCE [LARGE SCALE GENOMIC DNA]</scope>
    <source>
        <strain evidence="4">CCUG 60524</strain>
    </source>
</reference>
<dbReference type="RefSeq" id="WP_386071877.1">
    <property type="nucleotide sequence ID" value="NZ_JBHTJT010000002.1"/>
</dbReference>
<dbReference type="SUPFAM" id="SSF53335">
    <property type="entry name" value="S-adenosyl-L-methionine-dependent methyltransferases"/>
    <property type="match status" value="1"/>
</dbReference>
<gene>
    <name evidence="3" type="ORF">ACFQ2S_00700</name>
</gene>
<accession>A0ABW3IK89</accession>